<gene>
    <name evidence="2" type="ORF">LKD45_04230</name>
</gene>
<evidence type="ECO:0000259" key="1">
    <source>
        <dbReference type="Pfam" id="PF20076"/>
    </source>
</evidence>
<evidence type="ECO:0000313" key="3">
    <source>
        <dbReference type="Proteomes" id="UP001199355"/>
    </source>
</evidence>
<dbReference type="Pfam" id="PF20076">
    <property type="entry name" value="DUF6472"/>
    <property type="match status" value="1"/>
</dbReference>
<accession>A0AAE3AVL1</accession>
<reference evidence="2 3" key="1">
    <citation type="submission" date="2021-10" db="EMBL/GenBank/DDBJ databases">
        <title>Anaerobic single-cell dispensing facilitates the cultivation of human gut bacteria.</title>
        <authorList>
            <person name="Afrizal A."/>
        </authorList>
    </citation>
    <scope>NUCLEOTIDE SEQUENCE [LARGE SCALE GENOMIC DNA]</scope>
    <source>
        <strain evidence="2 3">CLA-AA-H244</strain>
    </source>
</reference>
<sequence length="57" mass="6844">MTNCEACAYYSYDEDYECYICEMDLDEDEMLKFLSSTFDACPYYRSGDEYSVVRHQM</sequence>
<organism evidence="2 3">
    <name type="scientific">Gallintestinimicrobium propionicum</name>
    <dbReference type="NCBI Taxonomy" id="2981770"/>
    <lineage>
        <taxon>Bacteria</taxon>
        <taxon>Bacillati</taxon>
        <taxon>Bacillota</taxon>
        <taxon>Clostridia</taxon>
        <taxon>Lachnospirales</taxon>
        <taxon>Lachnospiraceae</taxon>
        <taxon>Gallintestinimicrobium</taxon>
    </lineage>
</organism>
<protein>
    <submittedName>
        <fullName evidence="2">DUF6472 family protein</fullName>
    </submittedName>
</protein>
<dbReference type="Proteomes" id="UP001199355">
    <property type="component" value="Unassembled WGS sequence"/>
</dbReference>
<evidence type="ECO:0000313" key="2">
    <source>
        <dbReference type="EMBL" id="MCC2166912.1"/>
    </source>
</evidence>
<name>A0AAE3AVL1_9FIRM</name>
<dbReference type="InterPro" id="IPR045525">
    <property type="entry name" value="DUF6472"/>
</dbReference>
<dbReference type="RefSeq" id="WP_021914632.1">
    <property type="nucleotide sequence ID" value="NZ_JAJEQF010000006.1"/>
</dbReference>
<proteinExistence type="predicted"/>
<dbReference type="EMBL" id="JAJEQF010000006">
    <property type="protein sequence ID" value="MCC2166912.1"/>
    <property type="molecule type" value="Genomic_DNA"/>
</dbReference>
<feature type="domain" description="DUF6472" evidence="1">
    <location>
        <begin position="2"/>
        <end position="57"/>
    </location>
</feature>
<keyword evidence="3" id="KW-1185">Reference proteome</keyword>
<dbReference type="AlphaFoldDB" id="A0AAE3AVL1"/>
<comment type="caution">
    <text evidence="2">The sequence shown here is derived from an EMBL/GenBank/DDBJ whole genome shotgun (WGS) entry which is preliminary data.</text>
</comment>